<dbReference type="Proteomes" id="UP000318733">
    <property type="component" value="Unassembled WGS sequence"/>
</dbReference>
<protein>
    <submittedName>
        <fullName evidence="1">Uncharacterized protein</fullName>
    </submittedName>
</protein>
<name>A0A556MLS1_9SPHI</name>
<dbReference type="OrthoDB" id="129627at2"/>
<evidence type="ECO:0000313" key="1">
    <source>
        <dbReference type="EMBL" id="TSJ40871.1"/>
    </source>
</evidence>
<evidence type="ECO:0000313" key="2">
    <source>
        <dbReference type="Proteomes" id="UP000318733"/>
    </source>
</evidence>
<reference evidence="1 2" key="1">
    <citation type="submission" date="2019-07" db="EMBL/GenBank/DDBJ databases">
        <authorList>
            <person name="Huq M.A."/>
        </authorList>
    </citation>
    <scope>NUCLEOTIDE SEQUENCE [LARGE SCALE GENOMIC DNA]</scope>
    <source>
        <strain evidence="1 2">MAH-19</strain>
    </source>
</reference>
<organism evidence="1 2">
    <name type="scientific">Mucilaginibacter corticis</name>
    <dbReference type="NCBI Taxonomy" id="2597670"/>
    <lineage>
        <taxon>Bacteria</taxon>
        <taxon>Pseudomonadati</taxon>
        <taxon>Bacteroidota</taxon>
        <taxon>Sphingobacteriia</taxon>
        <taxon>Sphingobacteriales</taxon>
        <taxon>Sphingobacteriaceae</taxon>
        <taxon>Mucilaginibacter</taxon>
    </lineage>
</organism>
<comment type="caution">
    <text evidence="1">The sequence shown here is derived from an EMBL/GenBank/DDBJ whole genome shotgun (WGS) entry which is preliminary data.</text>
</comment>
<sequence>MDMLSGTAGSNTEEYINTSTLFGAINRAILSKDFKGGKVKNLFGSTELDFTYADINGVVTLDISQAFGEVTLVVPSDWRVEEDLSHFCSVVDEDRCYNNRGYSSNKVLLLKGLSIFAVVDVVNFV</sequence>
<dbReference type="EMBL" id="VLPK01000002">
    <property type="protein sequence ID" value="TSJ40871.1"/>
    <property type="molecule type" value="Genomic_DNA"/>
</dbReference>
<keyword evidence="2" id="KW-1185">Reference proteome</keyword>
<accession>A0A556MLS1</accession>
<proteinExistence type="predicted"/>
<dbReference type="AlphaFoldDB" id="A0A556MLS1"/>
<gene>
    <name evidence="1" type="ORF">FO440_14120</name>
</gene>